<dbReference type="EMBL" id="CH445330">
    <property type="protein sequence ID" value="EAT88427.1"/>
    <property type="molecule type" value="Genomic_DNA"/>
</dbReference>
<dbReference type="PANTHER" id="PTHR38790:SF4">
    <property type="entry name" value="2EXR DOMAIN-CONTAINING PROTEIN"/>
    <property type="match status" value="1"/>
</dbReference>
<dbReference type="Proteomes" id="UP000001055">
    <property type="component" value="Unassembled WGS sequence"/>
</dbReference>
<dbReference type="GeneID" id="5971948"/>
<reference evidence="3" key="1">
    <citation type="journal article" date="2007" name="Plant Cell">
        <title>Dothideomycete-plant interactions illuminated by genome sequencing and EST analysis of the wheat pathogen Stagonospora nodorum.</title>
        <authorList>
            <person name="Hane J.K."/>
            <person name="Lowe R.G."/>
            <person name="Solomon P.S."/>
            <person name="Tan K.C."/>
            <person name="Schoch C.L."/>
            <person name="Spatafora J.W."/>
            <person name="Crous P.W."/>
            <person name="Kodira C."/>
            <person name="Birren B.W."/>
            <person name="Galagan J.E."/>
            <person name="Torriani S.F."/>
            <person name="McDonald B.A."/>
            <person name="Oliver R.P."/>
        </authorList>
    </citation>
    <scope>NUCLEOTIDE SEQUENCE [LARGE SCALE GENOMIC DNA]</scope>
    <source>
        <strain evidence="3">SN15 / ATCC MYA-4574 / FGSC 10173</strain>
    </source>
</reference>
<name>Q0UU97_PHANO</name>
<dbReference type="AlphaFoldDB" id="Q0UU97"/>
<feature type="region of interest" description="Disordered" evidence="1">
    <location>
        <begin position="1"/>
        <end position="20"/>
    </location>
</feature>
<evidence type="ECO:0000256" key="1">
    <source>
        <dbReference type="SAM" id="MobiDB-lite"/>
    </source>
</evidence>
<dbReference type="HOGENOM" id="CLU_1315807_0_0_1"/>
<dbReference type="PANTHER" id="PTHR38790">
    <property type="entry name" value="2EXR DOMAIN-CONTAINING PROTEIN-RELATED"/>
    <property type="match status" value="1"/>
</dbReference>
<proteinExistence type="predicted"/>
<evidence type="ECO:0000313" key="3">
    <source>
        <dbReference type="Proteomes" id="UP000001055"/>
    </source>
</evidence>
<organism evidence="2 3">
    <name type="scientific">Phaeosphaeria nodorum (strain SN15 / ATCC MYA-4574 / FGSC 10173)</name>
    <name type="common">Glume blotch fungus</name>
    <name type="synonym">Parastagonospora nodorum</name>
    <dbReference type="NCBI Taxonomy" id="321614"/>
    <lineage>
        <taxon>Eukaryota</taxon>
        <taxon>Fungi</taxon>
        <taxon>Dikarya</taxon>
        <taxon>Ascomycota</taxon>
        <taxon>Pezizomycotina</taxon>
        <taxon>Dothideomycetes</taxon>
        <taxon>Pleosporomycetidae</taxon>
        <taxon>Pleosporales</taxon>
        <taxon>Pleosporineae</taxon>
        <taxon>Phaeosphaeriaceae</taxon>
        <taxon>Parastagonospora</taxon>
    </lineage>
</organism>
<dbReference type="RefSeq" id="XP_001795080.1">
    <property type="nucleotide sequence ID" value="XM_001795028.1"/>
</dbReference>
<dbReference type="InParanoid" id="Q0UU97"/>
<dbReference type="KEGG" id="pno:SNOG_04667"/>
<gene>
    <name evidence="2" type="ORF">SNOG_04667</name>
</gene>
<accession>Q0UU97</accession>
<dbReference type="VEuPathDB" id="FungiDB:JI435_046670"/>
<protein>
    <submittedName>
        <fullName evidence="2">Uncharacterized protein</fullName>
    </submittedName>
</protein>
<evidence type="ECO:0000313" key="2">
    <source>
        <dbReference type="EMBL" id="EAT88427.1"/>
    </source>
</evidence>
<sequence>MSSAYSVGDRPMQRLPTTAQPASPLLRLPAELRNNIYHYMLGGLSRRAQANPGTQFGFAVEVRDIDVQSATWEPHPFLFATLKTCRQASLLPYTLNVFEYPQARNCRTWIDVLTAQQRDAKLVPWGSAEEHLENVLDADFAIDLQELTGLRRVVIVAYEYGQGDKSIRKGGVKKPEVPKEAFERLKMEMGRIEVGITAEGDVSLRDMNA</sequence>